<dbReference type="AlphaFoldDB" id="A0A5N0V6E8"/>
<name>A0A5N0V6E8_9PSEU</name>
<dbReference type="RefSeq" id="WP_144757673.1">
    <property type="nucleotide sequence ID" value="NZ_VMNW02000017.1"/>
</dbReference>
<protein>
    <submittedName>
        <fullName evidence="1">Uncharacterized protein</fullName>
    </submittedName>
</protein>
<evidence type="ECO:0000313" key="1">
    <source>
        <dbReference type="EMBL" id="KAA9161314.1"/>
    </source>
</evidence>
<keyword evidence="2" id="KW-1185">Reference proteome</keyword>
<organism evidence="1 2">
    <name type="scientific">Amycolatopsis acidicola</name>
    <dbReference type="NCBI Taxonomy" id="2596893"/>
    <lineage>
        <taxon>Bacteria</taxon>
        <taxon>Bacillati</taxon>
        <taxon>Actinomycetota</taxon>
        <taxon>Actinomycetes</taxon>
        <taxon>Pseudonocardiales</taxon>
        <taxon>Pseudonocardiaceae</taxon>
        <taxon>Amycolatopsis</taxon>
    </lineage>
</organism>
<sequence length="99" mass="10707">MYSEQVKLIGSGLLNLADDHHNAGNNMRGQVEDQLSAFKNMGPEWGDDHFHEAHARVTQVGNGTNDTATVSDNIGNAHVNNADMVGQVSHQISSLIQNI</sequence>
<dbReference type="EMBL" id="VMNW02000017">
    <property type="protein sequence ID" value="KAA9161314.1"/>
    <property type="molecule type" value="Genomic_DNA"/>
</dbReference>
<comment type="caution">
    <text evidence="1">The sequence shown here is derived from an EMBL/GenBank/DDBJ whole genome shotgun (WGS) entry which is preliminary data.</text>
</comment>
<reference evidence="1" key="1">
    <citation type="submission" date="2019-09" db="EMBL/GenBank/DDBJ databases">
        <authorList>
            <person name="Teo W.F.A."/>
            <person name="Duangmal K."/>
        </authorList>
    </citation>
    <scope>NUCLEOTIDE SEQUENCE [LARGE SCALE GENOMIC DNA]</scope>
    <source>
        <strain evidence="1">K81G1</strain>
    </source>
</reference>
<gene>
    <name evidence="1" type="ORF">FPZ12_014275</name>
</gene>
<dbReference type="Proteomes" id="UP000319769">
    <property type="component" value="Unassembled WGS sequence"/>
</dbReference>
<evidence type="ECO:0000313" key="2">
    <source>
        <dbReference type="Proteomes" id="UP000319769"/>
    </source>
</evidence>
<accession>A0A5N0V6E8</accession>
<proteinExistence type="predicted"/>